<sequence>MVSVVVPGKDIFEYLLLLESPVFMSPSSILLLTQILLPVQTQTPTPSGSSNISPANVIPQWIQFPGWRWVVALAVVIVGIVISRYITRLIGRQVARRFQRQSVAQTALRLVRLSIVLFTVAVAASIVGLQVGDIVLSVTVFSAVLGIVLAPIAGSIVNGLFILADQPYEIGDMIELDDGRRGFIDDITIRYTKIFTLDNTFLVVPNSSIREQLVTNFSAEDERVRQTLDIAVTYESDLERARELIQRAAASIDDVIEGGPDIRVGNARYPARPTVFLDSFGDDGIVLRLRYWVVRPYRLQATESDVADAIWSRFHEDAAELEFAYPHRHLVFDHTSGSLDATVKTGPAGGKSPTTSETNTHESENDDMNSNIDISTDTQAE</sequence>
<dbReference type="InterPro" id="IPR049278">
    <property type="entry name" value="MS_channel_C"/>
</dbReference>
<dbReference type="OrthoDB" id="11475at2157"/>
<feature type="compositionally biased region" description="Polar residues" evidence="7">
    <location>
        <begin position="368"/>
        <end position="381"/>
    </location>
</feature>
<dbReference type="HOGENOM" id="CLU_037945_2_1_2"/>
<dbReference type="RefSeq" id="WP_014556376.1">
    <property type="nucleotide sequence ID" value="NC_017459.1"/>
</dbReference>
<dbReference type="EMBL" id="FR746099">
    <property type="protein sequence ID" value="CCC40865.1"/>
    <property type="molecule type" value="Genomic_DNA"/>
</dbReference>
<dbReference type="InterPro" id="IPR045275">
    <property type="entry name" value="MscS_archaea/bacteria_type"/>
</dbReference>
<dbReference type="SUPFAM" id="SSF50182">
    <property type="entry name" value="Sm-like ribonucleoproteins"/>
    <property type="match status" value="1"/>
</dbReference>
<evidence type="ECO:0000256" key="6">
    <source>
        <dbReference type="ARBA" id="ARBA00023136"/>
    </source>
</evidence>
<dbReference type="InterPro" id="IPR011066">
    <property type="entry name" value="MscS_channel_C_sf"/>
</dbReference>
<dbReference type="PANTHER" id="PTHR30221:SF20">
    <property type="entry name" value="SMALL-CONDUCTANCE MECHANOSENSITIVE CHANNEL"/>
    <property type="match status" value="1"/>
</dbReference>
<dbReference type="Gene3D" id="1.10.287.1260">
    <property type="match status" value="1"/>
</dbReference>
<dbReference type="InterPro" id="IPR023408">
    <property type="entry name" value="MscS_beta-dom_sf"/>
</dbReference>
<evidence type="ECO:0000256" key="3">
    <source>
        <dbReference type="ARBA" id="ARBA00022475"/>
    </source>
</evidence>
<dbReference type="PANTHER" id="PTHR30221">
    <property type="entry name" value="SMALL-CONDUCTANCE MECHANOSENSITIVE CHANNEL"/>
    <property type="match status" value="1"/>
</dbReference>
<feature type="transmembrane region" description="Helical" evidence="8">
    <location>
        <begin position="107"/>
        <end position="128"/>
    </location>
</feature>
<dbReference type="Gene3D" id="3.30.70.100">
    <property type="match status" value="1"/>
</dbReference>
<dbReference type="SUPFAM" id="SSF82689">
    <property type="entry name" value="Mechanosensitive channel protein MscS (YggB), C-terminal domain"/>
    <property type="match status" value="1"/>
</dbReference>
<comment type="similarity">
    <text evidence="2">Belongs to the MscS (TC 1.A.23) family.</text>
</comment>
<dbReference type="KEGG" id="hwc:Hqrw_3078"/>
<feature type="region of interest" description="Disordered" evidence="7">
    <location>
        <begin position="341"/>
        <end position="381"/>
    </location>
</feature>
<keyword evidence="5 8" id="KW-1133">Transmembrane helix</keyword>
<gene>
    <name evidence="11" type="primary">mscS3</name>
    <name evidence="11" type="ordered locus">Hqrw_3078</name>
</gene>
<evidence type="ECO:0000259" key="9">
    <source>
        <dbReference type="Pfam" id="PF00924"/>
    </source>
</evidence>
<keyword evidence="3" id="KW-1003">Cell membrane</keyword>
<feature type="domain" description="Mechanosensitive ion channel MscS" evidence="9">
    <location>
        <begin position="154"/>
        <end position="218"/>
    </location>
</feature>
<dbReference type="InterPro" id="IPR010920">
    <property type="entry name" value="LSM_dom_sf"/>
</dbReference>
<dbReference type="Gene3D" id="2.30.30.60">
    <property type="match status" value="1"/>
</dbReference>
<dbReference type="AlphaFoldDB" id="G0LLQ9"/>
<feature type="domain" description="Mechanosensitive ion channel MscS C-terminal" evidence="10">
    <location>
        <begin position="227"/>
        <end position="316"/>
    </location>
</feature>
<accession>G0LLQ9</accession>
<evidence type="ECO:0000259" key="10">
    <source>
        <dbReference type="Pfam" id="PF21082"/>
    </source>
</evidence>
<organism evidence="11 12">
    <name type="scientific">Haloquadratum walsbyi (strain DSM 16854 / JCM 12705 / C23)</name>
    <dbReference type="NCBI Taxonomy" id="768065"/>
    <lineage>
        <taxon>Archaea</taxon>
        <taxon>Methanobacteriati</taxon>
        <taxon>Methanobacteriota</taxon>
        <taxon>Stenosarchaea group</taxon>
        <taxon>Halobacteria</taxon>
        <taxon>Halobacteriales</taxon>
        <taxon>Haloferacaceae</taxon>
        <taxon>Haloquadratum</taxon>
    </lineage>
</organism>
<evidence type="ECO:0000256" key="5">
    <source>
        <dbReference type="ARBA" id="ARBA00022989"/>
    </source>
</evidence>
<keyword evidence="6 8" id="KW-0472">Membrane</keyword>
<comment type="subcellular location">
    <subcellularLocation>
        <location evidence="1">Cell membrane</location>
        <topology evidence="1">Multi-pass membrane protein</topology>
    </subcellularLocation>
</comment>
<keyword evidence="4 8" id="KW-0812">Transmembrane</keyword>
<evidence type="ECO:0000313" key="12">
    <source>
        <dbReference type="Proteomes" id="UP000007954"/>
    </source>
</evidence>
<evidence type="ECO:0000256" key="7">
    <source>
        <dbReference type="SAM" id="MobiDB-lite"/>
    </source>
</evidence>
<proteinExistence type="inferred from homology"/>
<feature type="transmembrane region" description="Helical" evidence="8">
    <location>
        <begin position="66"/>
        <end position="86"/>
    </location>
</feature>
<evidence type="ECO:0000256" key="8">
    <source>
        <dbReference type="SAM" id="Phobius"/>
    </source>
</evidence>
<reference evidence="11 12" key="1">
    <citation type="journal article" date="2011" name="PLoS ONE">
        <title>Haloquadratum walsbyi: limited diversity in a global pond.</title>
        <authorList>
            <person name="Dyall-Smith M."/>
            <person name="Pfeiffer F."/>
            <person name="Klee K."/>
            <person name="Palm P."/>
            <person name="Gross K."/>
            <person name="Schuster S.C."/>
            <person name="Rampp M."/>
            <person name="Oesterhelt D."/>
        </authorList>
    </citation>
    <scope>NUCLEOTIDE SEQUENCE [LARGE SCALE GENOMIC DNA]</scope>
    <source>
        <strain evidence="12">DSM 16854 / JCM 12705 / C23</strain>
    </source>
</reference>
<dbReference type="InterPro" id="IPR006685">
    <property type="entry name" value="MscS_channel_2nd"/>
</dbReference>
<name>G0LLQ9_HALWC</name>
<evidence type="ECO:0000256" key="1">
    <source>
        <dbReference type="ARBA" id="ARBA00004651"/>
    </source>
</evidence>
<dbReference type="GO" id="GO:0005886">
    <property type="term" value="C:plasma membrane"/>
    <property type="evidence" value="ECO:0007669"/>
    <property type="project" value="UniProtKB-SubCell"/>
</dbReference>
<evidence type="ECO:0000256" key="2">
    <source>
        <dbReference type="ARBA" id="ARBA00008017"/>
    </source>
</evidence>
<protein>
    <submittedName>
        <fullName evidence="11">Mechanosensitive channel protein MscS</fullName>
    </submittedName>
</protein>
<dbReference type="GO" id="GO:0008381">
    <property type="term" value="F:mechanosensitive monoatomic ion channel activity"/>
    <property type="evidence" value="ECO:0007669"/>
    <property type="project" value="InterPro"/>
</dbReference>
<evidence type="ECO:0000313" key="11">
    <source>
        <dbReference type="EMBL" id="CCC40865.1"/>
    </source>
</evidence>
<dbReference type="Pfam" id="PF21082">
    <property type="entry name" value="MS_channel_3rd"/>
    <property type="match status" value="1"/>
</dbReference>
<dbReference type="Pfam" id="PF00924">
    <property type="entry name" value="MS_channel_2nd"/>
    <property type="match status" value="1"/>
</dbReference>
<feature type="transmembrane region" description="Helical" evidence="8">
    <location>
        <begin position="134"/>
        <end position="163"/>
    </location>
</feature>
<dbReference type="GeneID" id="12447856"/>
<dbReference type="Proteomes" id="UP000007954">
    <property type="component" value="Chromosome"/>
</dbReference>
<evidence type="ECO:0000256" key="4">
    <source>
        <dbReference type="ARBA" id="ARBA00022692"/>
    </source>
</evidence>